<dbReference type="Proteomes" id="UP000036932">
    <property type="component" value="Unassembled WGS sequence"/>
</dbReference>
<sequence length="338" mass="38229">MRRQIFIFVLVLCTTLTGCSLGEGTETTSEESSQQTMLNATSTAEEDLLLIHGIRLGDSKEKVVEKLGYPQSKGKVIETKNNDTATSYKYGELTFGILNDSVASIETEDREYKTASGIGIGSTYIELMNTYEHMDPRESEGREFVYITEQDRFLSFVMGSDERIEQISYGYQSVFEEFSGITFAELDSNSRQVDVSKTQANSLIEAVYLNDIEAVERLLAEGADPDTTFSSMAEGIEPSDRISVLWYSIYKEYYEIITLLEKHGAKQIKDVQEVRLRGHADEALQNHDLEKMKRLLETGLDPNGYIGFGQWEETYMSYSSSRNDQEMVDLLLSYGANR</sequence>
<reference evidence="2" key="1">
    <citation type="submission" date="2015-08" db="EMBL/GenBank/DDBJ databases">
        <title>Genome sequencing project for genomic taxonomy and phylogenomics of Bacillus-like bacteria.</title>
        <authorList>
            <person name="Liu B."/>
            <person name="Wang J."/>
            <person name="Zhu Y."/>
            <person name="Liu G."/>
            <person name="Chen Q."/>
            <person name="Chen Z."/>
            <person name="Lan J."/>
            <person name="Che J."/>
            <person name="Ge C."/>
            <person name="Shi H."/>
            <person name="Pan Z."/>
            <person name="Liu X."/>
        </authorList>
    </citation>
    <scope>NUCLEOTIDE SEQUENCE [LARGE SCALE GENOMIC DNA]</scope>
    <source>
        <strain evidence="2">FJAT-22460</strain>
    </source>
</reference>
<keyword evidence="2" id="KW-1185">Reference proteome</keyword>
<dbReference type="AlphaFoldDB" id="A0A0M1P454"/>
<dbReference type="PROSITE" id="PS51257">
    <property type="entry name" value="PROKAR_LIPOPROTEIN"/>
    <property type="match status" value="1"/>
</dbReference>
<proteinExistence type="predicted"/>
<protein>
    <submittedName>
        <fullName evidence="1">Uncharacterized protein</fullName>
    </submittedName>
</protein>
<accession>A0A0M1P454</accession>
<dbReference type="RefSeq" id="WP_054402232.1">
    <property type="nucleotide sequence ID" value="NZ_LIUT01000001.1"/>
</dbReference>
<evidence type="ECO:0000313" key="1">
    <source>
        <dbReference type="EMBL" id="KOR89187.1"/>
    </source>
</evidence>
<dbReference type="PATRIC" id="fig|1705565.3.peg.3630"/>
<name>A0A0M1P454_9BACL</name>
<gene>
    <name evidence="1" type="ORF">AM231_08440</name>
</gene>
<dbReference type="Gene3D" id="1.25.40.20">
    <property type="entry name" value="Ankyrin repeat-containing domain"/>
    <property type="match status" value="1"/>
</dbReference>
<dbReference type="SUPFAM" id="SSF48403">
    <property type="entry name" value="Ankyrin repeat"/>
    <property type="match status" value="1"/>
</dbReference>
<organism evidence="1 2">
    <name type="scientific">Paenibacillus solani</name>
    <dbReference type="NCBI Taxonomy" id="1705565"/>
    <lineage>
        <taxon>Bacteria</taxon>
        <taxon>Bacillati</taxon>
        <taxon>Bacillota</taxon>
        <taxon>Bacilli</taxon>
        <taxon>Bacillales</taxon>
        <taxon>Paenibacillaceae</taxon>
        <taxon>Paenibacillus</taxon>
    </lineage>
</organism>
<comment type="caution">
    <text evidence="1">The sequence shown here is derived from an EMBL/GenBank/DDBJ whole genome shotgun (WGS) entry which is preliminary data.</text>
</comment>
<dbReference type="EMBL" id="LIUT01000001">
    <property type="protein sequence ID" value="KOR89187.1"/>
    <property type="molecule type" value="Genomic_DNA"/>
</dbReference>
<dbReference type="InterPro" id="IPR036770">
    <property type="entry name" value="Ankyrin_rpt-contain_sf"/>
</dbReference>
<evidence type="ECO:0000313" key="2">
    <source>
        <dbReference type="Proteomes" id="UP000036932"/>
    </source>
</evidence>